<reference evidence="2 3" key="1">
    <citation type="submission" date="2021-07" db="EMBL/GenBank/DDBJ databases">
        <title>Mesonia aestuariivivens sp. nov., isolated from a tidal flat.</title>
        <authorList>
            <person name="Kim Y.-O."/>
            <person name="Yoon J.-H."/>
        </authorList>
    </citation>
    <scope>NUCLEOTIDE SEQUENCE [LARGE SCALE GENOMIC DNA]</scope>
    <source>
        <strain evidence="2 3">JHPTF-M18</strain>
    </source>
</reference>
<dbReference type="EMBL" id="JAHWDF010000001">
    <property type="protein sequence ID" value="MBW2960299.1"/>
    <property type="molecule type" value="Genomic_DNA"/>
</dbReference>
<dbReference type="PROSITE" id="PS50853">
    <property type="entry name" value="FN3"/>
    <property type="match status" value="1"/>
</dbReference>
<sequence length="948" mass="102652">MPVGSDFQLRFQVTWESGDYYMYYDNVSALQIADSPPNCDAVLTSPVNGATSVPLENTVLAWSGATGIPTSYNLTIATTSGGNDVLDNVNVGNTTSYDLGNLNYETNYYVTIVPENNFGEATDCTIYSFTTEIDPSVTVICSEGSVNHSICYDSNEQVEYVYTSDDNSNLNLVINSGSVYDFGPNLSILDTNGDVLYFGVGDAGNLSGLEFQSTGESITLIYNAEYASCGATYDAIDVTVSCSSCLNPAANFSVVEDCINGPQFKVDVDITTLGSANEVLIEDNQGNSQLVDGTGIYTFGPYQNGTLVDFIVTNNEDSTCDFVSDSFTQEICTANYLDCGDPVNTIACYEPGETIEYFYESLDGSNLTLSINSGDIDPYGEPFQVIDTNGDVLYSGNGELGDLSDLTFQSSGDSITFLYTSVYYNCDGIVTSQLDITVECASCYNPTLDYEIINDCSDGTNQFTVEVEVLDLGSSNSITITDNQNSTAQTVNELGLITFGPYPNETGVVFTSVNDDDSSCTISSQSLSPEPCPPSNNSCANATQVNVNLDQFCSSMTSGDISTATGSTIPVSCDEDVVQDVWYKFTAQSSAHIITLFNGVYTFNLAHAIYEGECDNLTKLYCSKEFSNGGNSDGIVANNLTIGETYYIRVYSPYGSTGEFDLCINTPNYEQGNTTCEDAAPFCASFDSQGNPVPLVFANGYYYMQESVAQESADYSCLSTRPNPAWYYLQVGETGDMEFEISQNTAFDGDGNLIGEELDVDYIVYGPFDQADGNCQDLTEDNTIDCSYSLDAVEQMSIENAQAGKTYLVLITNYNQSPGYISLVQTNYGTADGSSTDCTIVDRTLYGCEGEQITLTSQFENQISYVWYQLNESTGNYDLIPQQEVSGTTYTVDEEGDFRIVSYDSTGTPTEEEFKVQFSPYPIINLGDDQSLCDANSSTLDATPTNAN</sequence>
<protein>
    <submittedName>
        <fullName evidence="2">Fibronectin type III domain-containing protein</fullName>
    </submittedName>
</protein>
<dbReference type="Proteomes" id="UP000719267">
    <property type="component" value="Unassembled WGS sequence"/>
</dbReference>
<feature type="domain" description="Fibronectin type-III" evidence="1">
    <location>
        <begin position="43"/>
        <end position="134"/>
    </location>
</feature>
<accession>A0ABS6VZL1</accession>
<proteinExistence type="predicted"/>
<dbReference type="RefSeq" id="WP_219038588.1">
    <property type="nucleotide sequence ID" value="NZ_JAHWDF010000001.1"/>
</dbReference>
<comment type="caution">
    <text evidence="2">The sequence shown here is derived from an EMBL/GenBank/DDBJ whole genome shotgun (WGS) entry which is preliminary data.</text>
</comment>
<dbReference type="CDD" id="cd00063">
    <property type="entry name" value="FN3"/>
    <property type="match status" value="1"/>
</dbReference>
<gene>
    <name evidence="2" type="ORF">KW502_00615</name>
</gene>
<dbReference type="InterPro" id="IPR003961">
    <property type="entry name" value="FN3_dom"/>
</dbReference>
<evidence type="ECO:0000259" key="1">
    <source>
        <dbReference type="PROSITE" id="PS50853"/>
    </source>
</evidence>
<evidence type="ECO:0000313" key="2">
    <source>
        <dbReference type="EMBL" id="MBW2960299.1"/>
    </source>
</evidence>
<name>A0ABS6VZL1_9FLAO</name>
<evidence type="ECO:0000313" key="3">
    <source>
        <dbReference type="Proteomes" id="UP000719267"/>
    </source>
</evidence>
<organism evidence="2 3">
    <name type="scientific">Mesonia aestuariivivens</name>
    <dbReference type="NCBI Taxonomy" id="2796128"/>
    <lineage>
        <taxon>Bacteria</taxon>
        <taxon>Pseudomonadati</taxon>
        <taxon>Bacteroidota</taxon>
        <taxon>Flavobacteriia</taxon>
        <taxon>Flavobacteriales</taxon>
        <taxon>Flavobacteriaceae</taxon>
        <taxon>Mesonia</taxon>
    </lineage>
</organism>
<keyword evidence="3" id="KW-1185">Reference proteome</keyword>